<evidence type="ECO:0000313" key="3">
    <source>
        <dbReference type="EMBL" id="OTF98386.1"/>
    </source>
</evidence>
<feature type="coiled-coil region" evidence="1">
    <location>
        <begin position="88"/>
        <end position="455"/>
    </location>
</feature>
<dbReference type="EMBL" id="CM007903">
    <property type="protein sequence ID" value="OTF98386.1"/>
    <property type="molecule type" value="Genomic_DNA"/>
</dbReference>
<evidence type="ECO:0000256" key="2">
    <source>
        <dbReference type="SAM" id="MobiDB-lite"/>
    </source>
</evidence>
<accession>A0A251SHR5</accession>
<dbReference type="AlphaFoldDB" id="A0A251SHR5"/>
<evidence type="ECO:0000256" key="1">
    <source>
        <dbReference type="SAM" id="Coils"/>
    </source>
</evidence>
<dbReference type="PANTHER" id="PTHR35164:SF9">
    <property type="entry name" value="EXPRESSED PROTEIN"/>
    <property type="match status" value="1"/>
</dbReference>
<evidence type="ECO:0000313" key="4">
    <source>
        <dbReference type="Proteomes" id="UP000215914"/>
    </source>
</evidence>
<gene>
    <name evidence="3" type="ORF">HannXRQ_Chr14g0445041</name>
</gene>
<dbReference type="PANTHER" id="PTHR35164">
    <property type="entry name" value="EXPRESSED PROTEIN"/>
    <property type="match status" value="1"/>
</dbReference>
<dbReference type="OMA" id="NHKVRDI"/>
<keyword evidence="1" id="KW-0175">Coiled coil</keyword>
<feature type="region of interest" description="Disordered" evidence="2">
    <location>
        <begin position="562"/>
        <end position="584"/>
    </location>
</feature>
<name>A0A251SHR5_HELAN</name>
<dbReference type="STRING" id="4232.A0A251SHR5"/>
<evidence type="ECO:0008006" key="5">
    <source>
        <dbReference type="Google" id="ProtNLM"/>
    </source>
</evidence>
<organism evidence="3 4">
    <name type="scientific">Helianthus annuus</name>
    <name type="common">Common sunflower</name>
    <dbReference type="NCBI Taxonomy" id="4232"/>
    <lineage>
        <taxon>Eukaryota</taxon>
        <taxon>Viridiplantae</taxon>
        <taxon>Streptophyta</taxon>
        <taxon>Embryophyta</taxon>
        <taxon>Tracheophyta</taxon>
        <taxon>Spermatophyta</taxon>
        <taxon>Magnoliopsida</taxon>
        <taxon>eudicotyledons</taxon>
        <taxon>Gunneridae</taxon>
        <taxon>Pentapetalae</taxon>
        <taxon>asterids</taxon>
        <taxon>campanulids</taxon>
        <taxon>Asterales</taxon>
        <taxon>Asteraceae</taxon>
        <taxon>Asteroideae</taxon>
        <taxon>Heliantheae alliance</taxon>
        <taxon>Heliantheae</taxon>
        <taxon>Helianthus</taxon>
    </lineage>
</organism>
<keyword evidence="4" id="KW-1185">Reference proteome</keyword>
<dbReference type="Proteomes" id="UP000215914">
    <property type="component" value="Chromosome 14"/>
</dbReference>
<dbReference type="InParanoid" id="A0A251SHR5"/>
<reference evidence="4" key="1">
    <citation type="journal article" date="2017" name="Nature">
        <title>The sunflower genome provides insights into oil metabolism, flowering and Asterid evolution.</title>
        <authorList>
            <person name="Badouin H."/>
            <person name="Gouzy J."/>
            <person name="Grassa C.J."/>
            <person name="Murat F."/>
            <person name="Staton S.E."/>
            <person name="Cottret L."/>
            <person name="Lelandais-Briere C."/>
            <person name="Owens G.L."/>
            <person name="Carrere S."/>
            <person name="Mayjonade B."/>
            <person name="Legrand L."/>
            <person name="Gill N."/>
            <person name="Kane N.C."/>
            <person name="Bowers J.E."/>
            <person name="Hubner S."/>
            <person name="Bellec A."/>
            <person name="Berard A."/>
            <person name="Berges H."/>
            <person name="Blanchet N."/>
            <person name="Boniface M.C."/>
            <person name="Brunel D."/>
            <person name="Catrice O."/>
            <person name="Chaidir N."/>
            <person name="Claudel C."/>
            <person name="Donnadieu C."/>
            <person name="Faraut T."/>
            <person name="Fievet G."/>
            <person name="Helmstetter N."/>
            <person name="King M."/>
            <person name="Knapp S.J."/>
            <person name="Lai Z."/>
            <person name="Le Paslier M.C."/>
            <person name="Lippi Y."/>
            <person name="Lorenzon L."/>
            <person name="Mandel J.R."/>
            <person name="Marage G."/>
            <person name="Marchand G."/>
            <person name="Marquand E."/>
            <person name="Bret-Mestries E."/>
            <person name="Morien E."/>
            <person name="Nambeesan S."/>
            <person name="Nguyen T."/>
            <person name="Pegot-Espagnet P."/>
            <person name="Pouilly N."/>
            <person name="Raftis F."/>
            <person name="Sallet E."/>
            <person name="Schiex T."/>
            <person name="Thomas J."/>
            <person name="Vandecasteele C."/>
            <person name="Vares D."/>
            <person name="Vear F."/>
            <person name="Vautrin S."/>
            <person name="Crespi M."/>
            <person name="Mangin B."/>
            <person name="Burke J.M."/>
            <person name="Salse J."/>
            <person name="Munos S."/>
            <person name="Vincourt P."/>
            <person name="Rieseberg L.H."/>
            <person name="Langlade N.B."/>
        </authorList>
    </citation>
    <scope>NUCLEOTIDE SEQUENCE [LARGE SCALE GENOMIC DNA]</scope>
    <source>
        <strain evidence="4">cv. SF193</strain>
    </source>
</reference>
<protein>
    <recommendedName>
        <fullName evidence="5">WEB family</fullName>
    </recommendedName>
</protein>
<proteinExistence type="predicted"/>
<sequence>MLRSKSSQNHPLHADFVNTVHVSYELLLISRSSYLEFGQKKHTSFLVRSISGSKLCRGDALASQVDKQALVSVDRHSVSLSENRIVKAAMMQKQVSDLEEELKNTKARLEEVETERNRAVAEVREAKELANAGLSPQKAEQMFSELKSLQELLSNSKKEIKLRDEEINELSKRLESAKVFEAKLADRDASLEQFKKQIRELENELEKTKKSESHMLESLMLQTRQFEQTKMDLEESKLDVVTLQEKLNSLQNGGKNGFNQTSNLDSSSNAKILRDEIAMLRKEVKLATEAEETSKKAMDDLASALSEVAMESSTANERLRLSEEQVAHLKKEIERLREELELQTETSERLRVESEEQVLAWTAKEMGFISYIKNADEDNASLKQENHKLNEALVAAENATRIAREEGLKLRDILKEALNESSVAKEAANIARAENSELKDLLAKKEERLRINEDATHENAKGFNSPDSMLYEDHLDGRTTPPQIFNFDEFKAFSKNDDNVAEFVVDDDPEKAEVLKGSIFDTSASPRSELHTLESKGQQQRVATGFADLGGSGQFEEVEHSVNGGTNGHHHHHHHTEDGDDKGSYMSGLYNRKKLFRKIGELIIGKNNKKKEGSLEQGKENAKEQGKEMAEEQLNNFKEWNIVLQEARFMEVDAAITNVRPLWYCFMFDSYPNSLQYVARLNASKVLKLQGALLTSELSP</sequence>